<dbReference type="Proteomes" id="UP000634476">
    <property type="component" value="Unassembled WGS sequence"/>
</dbReference>
<protein>
    <submittedName>
        <fullName evidence="1">Uncharacterized protein</fullName>
    </submittedName>
</protein>
<dbReference type="EMBL" id="BOOK01000018">
    <property type="protein sequence ID" value="GII00761.1"/>
    <property type="molecule type" value="Genomic_DNA"/>
</dbReference>
<organism evidence="1 2">
    <name type="scientific">Planobispora takensis</name>
    <dbReference type="NCBI Taxonomy" id="1367882"/>
    <lineage>
        <taxon>Bacteria</taxon>
        <taxon>Bacillati</taxon>
        <taxon>Actinomycetota</taxon>
        <taxon>Actinomycetes</taxon>
        <taxon>Streptosporangiales</taxon>
        <taxon>Streptosporangiaceae</taxon>
        <taxon>Planobispora</taxon>
    </lineage>
</organism>
<gene>
    <name evidence="1" type="ORF">Pta02_27690</name>
</gene>
<sequence length="67" mass="7413">MDNPGMARGTRRGGSVTGFGIFRPPSFFLLSFLDGSFSDEDLLRAEVAEDAAMWDRWGVECVMRSPP</sequence>
<accession>A0A8J3WSU6</accession>
<name>A0A8J3WSU6_9ACTN</name>
<dbReference type="AlphaFoldDB" id="A0A8J3WSU6"/>
<evidence type="ECO:0000313" key="2">
    <source>
        <dbReference type="Proteomes" id="UP000634476"/>
    </source>
</evidence>
<evidence type="ECO:0000313" key="1">
    <source>
        <dbReference type="EMBL" id="GII00761.1"/>
    </source>
</evidence>
<reference evidence="1" key="1">
    <citation type="submission" date="2021-01" db="EMBL/GenBank/DDBJ databases">
        <title>Whole genome shotgun sequence of Planobispora takensis NBRC 109077.</title>
        <authorList>
            <person name="Komaki H."/>
            <person name="Tamura T."/>
        </authorList>
    </citation>
    <scope>NUCLEOTIDE SEQUENCE</scope>
    <source>
        <strain evidence="1">NBRC 109077</strain>
    </source>
</reference>
<comment type="caution">
    <text evidence="1">The sequence shown here is derived from an EMBL/GenBank/DDBJ whole genome shotgun (WGS) entry which is preliminary data.</text>
</comment>
<proteinExistence type="predicted"/>
<keyword evidence="2" id="KW-1185">Reference proteome</keyword>